<keyword evidence="2" id="KW-0472">Membrane</keyword>
<evidence type="ECO:0000256" key="1">
    <source>
        <dbReference type="SAM" id="MobiDB-lite"/>
    </source>
</evidence>
<dbReference type="STRING" id="576137.A0A1L7WCA1"/>
<dbReference type="PANTHER" id="PTHR35043">
    <property type="entry name" value="TRANSCRIPTION FACTOR DOMAIN-CONTAINING PROTEIN"/>
    <property type="match status" value="1"/>
</dbReference>
<feature type="transmembrane region" description="Helical" evidence="2">
    <location>
        <begin position="393"/>
        <end position="417"/>
    </location>
</feature>
<evidence type="ECO:0000313" key="4">
    <source>
        <dbReference type="Proteomes" id="UP000184330"/>
    </source>
</evidence>
<accession>A0A1L7WCA1</accession>
<sequence length="514" mass="57425">MTAFHTNCTLPISAPYFVSAPNVRGTLDIVWNCLSVLLLCTWSILHLNVPVESYSTGTCQKYVRGMKRFGKKIKWMMFSLLAPEWLLGKALGDLMSASLLEKKFREFAYSDDVPWMKSHVFLANMGGFAIQFGALDQGVPMRLEGHLEGTDTVDQSHVIKRPRDIPALMIEGTNDVIEACVPRQQGTGAEDSIGSTKLHSKDPEHRQPAKPHPSQRRTLKRKGNLPPQSQLFVSGNQAIALPRQIPKDDVGRIPDSTQATVDELKIINSLPKLSEDSLEDRNKGDTLVKLFALGQVVWLAIQLTTRLNRHLPISQLEIVTLAFAVCSGLTYMLLLQKPKDVQTSINVDAARYPTPEEMVRIAVCGPYTFGTARRHPRIQNNALHRDQEEDGNAMLYMTLGTLFGALVFGSIHCLAWNTAFPTTVERTIWRVASVVTTATTPVEVLIVILFRKIAAPEGFKLPQYKHSTKIWLFVLSIPYGLARFFVFVEVFRGLFYLPVDGFVTTWASNVPHIG</sequence>
<name>A0A1L7WCA1_9HELO</name>
<evidence type="ECO:0000256" key="2">
    <source>
        <dbReference type="SAM" id="Phobius"/>
    </source>
</evidence>
<feature type="transmembrane region" description="Helical" evidence="2">
    <location>
        <begin position="316"/>
        <end position="335"/>
    </location>
</feature>
<proteinExistence type="predicted"/>
<organism evidence="3 4">
    <name type="scientific">Phialocephala subalpina</name>
    <dbReference type="NCBI Taxonomy" id="576137"/>
    <lineage>
        <taxon>Eukaryota</taxon>
        <taxon>Fungi</taxon>
        <taxon>Dikarya</taxon>
        <taxon>Ascomycota</taxon>
        <taxon>Pezizomycotina</taxon>
        <taxon>Leotiomycetes</taxon>
        <taxon>Helotiales</taxon>
        <taxon>Mollisiaceae</taxon>
        <taxon>Phialocephala</taxon>
        <taxon>Phialocephala fortinii species complex</taxon>
    </lineage>
</organism>
<keyword evidence="4" id="KW-1185">Reference proteome</keyword>
<dbReference type="OrthoDB" id="3546584at2759"/>
<feature type="region of interest" description="Disordered" evidence="1">
    <location>
        <begin position="185"/>
        <end position="230"/>
    </location>
</feature>
<protein>
    <submittedName>
        <fullName evidence="3">Uncharacterized protein</fullName>
    </submittedName>
</protein>
<feature type="compositionally biased region" description="Basic residues" evidence="1">
    <location>
        <begin position="213"/>
        <end position="223"/>
    </location>
</feature>
<dbReference type="Proteomes" id="UP000184330">
    <property type="component" value="Unassembled WGS sequence"/>
</dbReference>
<reference evidence="3 4" key="1">
    <citation type="submission" date="2016-03" db="EMBL/GenBank/DDBJ databases">
        <authorList>
            <person name="Ploux O."/>
        </authorList>
    </citation>
    <scope>NUCLEOTIDE SEQUENCE [LARGE SCALE GENOMIC DNA]</scope>
    <source>
        <strain evidence="3 4">UAMH 11012</strain>
    </source>
</reference>
<gene>
    <name evidence="3" type="ORF">PAC_00278</name>
</gene>
<keyword evidence="2" id="KW-1133">Transmembrane helix</keyword>
<dbReference type="EMBL" id="FJOG01000001">
    <property type="protein sequence ID" value="CZR50406.1"/>
    <property type="molecule type" value="Genomic_DNA"/>
</dbReference>
<dbReference type="PANTHER" id="PTHR35043:SF7">
    <property type="entry name" value="TRANSCRIPTION FACTOR DOMAIN-CONTAINING PROTEIN"/>
    <property type="match status" value="1"/>
</dbReference>
<dbReference type="AlphaFoldDB" id="A0A1L7WCA1"/>
<keyword evidence="2" id="KW-0812">Transmembrane</keyword>
<evidence type="ECO:0000313" key="3">
    <source>
        <dbReference type="EMBL" id="CZR50406.1"/>
    </source>
</evidence>
<feature type="transmembrane region" description="Helical" evidence="2">
    <location>
        <begin position="470"/>
        <end position="488"/>
    </location>
</feature>
<feature type="transmembrane region" description="Helical" evidence="2">
    <location>
        <begin position="429"/>
        <end position="450"/>
    </location>
</feature>